<evidence type="ECO:0000313" key="1">
    <source>
        <dbReference type="EMBL" id="CAB4167059.1"/>
    </source>
</evidence>
<name>A0A6J5P5H5_9CAUD</name>
<organism evidence="1">
    <name type="scientific">uncultured Caudovirales phage</name>
    <dbReference type="NCBI Taxonomy" id="2100421"/>
    <lineage>
        <taxon>Viruses</taxon>
        <taxon>Duplodnaviria</taxon>
        <taxon>Heunggongvirae</taxon>
        <taxon>Uroviricota</taxon>
        <taxon>Caudoviricetes</taxon>
        <taxon>Peduoviridae</taxon>
        <taxon>Maltschvirus</taxon>
        <taxon>Maltschvirus maltsch</taxon>
    </lineage>
</organism>
<reference evidence="1" key="1">
    <citation type="submission" date="2020-04" db="EMBL/GenBank/DDBJ databases">
        <authorList>
            <person name="Chiriac C."/>
            <person name="Salcher M."/>
            <person name="Ghai R."/>
            <person name="Kavagutti S V."/>
        </authorList>
    </citation>
    <scope>NUCLEOTIDE SEQUENCE</scope>
</reference>
<dbReference type="EMBL" id="LR796800">
    <property type="protein sequence ID" value="CAB4167059.1"/>
    <property type="molecule type" value="Genomic_DNA"/>
</dbReference>
<gene>
    <name evidence="1" type="ORF">UFOVP873_1</name>
</gene>
<sequence length="199" mass="20966">MAIKTFTTGEVLTSSDTNTYLANSGLVAVVPTSVSGSGVALANATVTITAASTASIIGCFTSTYTNYVVVYNITATSNYLRMKLRTASADVSANYGTTNAFINDNSTTLGFLNSGATSWNDTRWLISQNVQSYGTMTIFNPQLAVSTFFQNDNTAISGTNSLRLFGSGRNTGTDVCTGLTIFPDSGTFTGTITVYGYRL</sequence>
<protein>
    <submittedName>
        <fullName evidence="1">Uncharacterized protein</fullName>
    </submittedName>
</protein>
<proteinExistence type="predicted"/>
<accession>A0A6J5P5H5</accession>